<reference evidence="3" key="2">
    <citation type="submission" date="2020-09" db="EMBL/GenBank/DDBJ databases">
        <authorList>
            <person name="Sun Q."/>
            <person name="Kim S."/>
        </authorList>
    </citation>
    <scope>NUCLEOTIDE SEQUENCE</scope>
    <source>
        <strain evidence="3">KCTC 32422</strain>
    </source>
</reference>
<evidence type="ECO:0000256" key="1">
    <source>
        <dbReference type="SAM" id="MobiDB-lite"/>
    </source>
</evidence>
<evidence type="ECO:0000313" key="4">
    <source>
        <dbReference type="Proteomes" id="UP000634139"/>
    </source>
</evidence>
<proteinExistence type="predicted"/>
<comment type="caution">
    <text evidence="3">The sequence shown here is derived from an EMBL/GenBank/DDBJ whole genome shotgun (WGS) entry which is preliminary data.</text>
</comment>
<evidence type="ECO:0000313" key="3">
    <source>
        <dbReference type="EMBL" id="GGZ89018.1"/>
    </source>
</evidence>
<accession>A0A918VBJ2</accession>
<feature type="transmembrane region" description="Helical" evidence="2">
    <location>
        <begin position="20"/>
        <end position="39"/>
    </location>
</feature>
<sequence length="655" mass="67022">MAKSQRKASNAKPITAHPLFPAVVALWFGALFGLGSLAVRPSLLESMVIASRIDLLIPAAAPPLGVTARILVALGLSALGSAIGLLIARRITRPKVEVRQRKRTGVAREETAASLRGSDVQADYPVRRPIAAPDTLDADEAGGAGMLAGRRRSLAVELPEQAYVPHDMAPLPGGAPQIFSISELELDAGMADAASAVDPAGPLDLGSFAAPVDAAPALDWAAAAPAAAASPEAPLPLPAAMQVPGSRQEFVAPAEPAFAEPVAAAPARQIFGAAIVDDHVPQEFVQAAGFKTSVFEVEEVTPLFVRPVPTGSEPRPEPTPEPMPEARFEPQPQPAHQPESPADAVPLPPLGTMGMADLAARLADSMRRRREARAAAAVAAPSAAVPAEDHAVQPEVAQPEPYTPFAQYAPSEPIPAPFARSAPVPDCAPAPVAAAEPAPPVGLARLNEAAPTVAMAPEDGAAITEVPSAPLAMPAALRPLPLEDPVVEDEDDVLASLLPPRQLTMPAADPVAPVAEIEPAETTIEDEALGAEDKCGSLLDLGLPTLARPQFVRIEEPEADAATFEPVVIFPGQAALGMAAAGSYAAAAAPAFAPAPTPFAAPADSAPFRQFDAPSSLGAGQPVVNPAAAAALDPAETERALRAALANLQRMSGAA</sequence>
<organism evidence="3 4">
    <name type="scientific">Novosphingobium arvoryzae</name>
    <dbReference type="NCBI Taxonomy" id="1256514"/>
    <lineage>
        <taxon>Bacteria</taxon>
        <taxon>Pseudomonadati</taxon>
        <taxon>Pseudomonadota</taxon>
        <taxon>Alphaproteobacteria</taxon>
        <taxon>Sphingomonadales</taxon>
        <taxon>Sphingomonadaceae</taxon>
        <taxon>Novosphingobium</taxon>
    </lineage>
</organism>
<keyword evidence="2" id="KW-1133">Transmembrane helix</keyword>
<feature type="compositionally biased region" description="Basic and acidic residues" evidence="1">
    <location>
        <begin position="314"/>
        <end position="328"/>
    </location>
</feature>
<protein>
    <submittedName>
        <fullName evidence="3">Uncharacterized protein</fullName>
    </submittedName>
</protein>
<keyword evidence="4" id="KW-1185">Reference proteome</keyword>
<dbReference type="AlphaFoldDB" id="A0A918VBJ2"/>
<dbReference type="EMBL" id="BMZD01000001">
    <property type="protein sequence ID" value="GGZ89018.1"/>
    <property type="molecule type" value="Genomic_DNA"/>
</dbReference>
<name>A0A918VBJ2_9SPHN</name>
<dbReference type="RefSeq" id="WP_189538819.1">
    <property type="nucleotide sequence ID" value="NZ_BMZD01000001.1"/>
</dbReference>
<feature type="region of interest" description="Disordered" evidence="1">
    <location>
        <begin position="306"/>
        <end position="342"/>
    </location>
</feature>
<dbReference type="Proteomes" id="UP000634139">
    <property type="component" value="Unassembled WGS sequence"/>
</dbReference>
<keyword evidence="2" id="KW-0472">Membrane</keyword>
<reference evidence="3" key="1">
    <citation type="journal article" date="2014" name="Int. J. Syst. Evol. Microbiol.">
        <title>Complete genome sequence of Corynebacterium casei LMG S-19264T (=DSM 44701T), isolated from a smear-ripened cheese.</title>
        <authorList>
            <consortium name="US DOE Joint Genome Institute (JGI-PGF)"/>
            <person name="Walter F."/>
            <person name="Albersmeier A."/>
            <person name="Kalinowski J."/>
            <person name="Ruckert C."/>
        </authorList>
    </citation>
    <scope>NUCLEOTIDE SEQUENCE</scope>
    <source>
        <strain evidence="3">KCTC 32422</strain>
    </source>
</reference>
<gene>
    <name evidence="3" type="ORF">GCM10011617_05100</name>
</gene>
<evidence type="ECO:0000256" key="2">
    <source>
        <dbReference type="SAM" id="Phobius"/>
    </source>
</evidence>
<keyword evidence="2" id="KW-0812">Transmembrane</keyword>